<comment type="caution">
    <text evidence="2">The sequence shown here is derived from an EMBL/GenBank/DDBJ whole genome shotgun (WGS) entry which is preliminary data.</text>
</comment>
<sequence length="104" mass="12412">MDFIVHLKSVELFKNIGKYLHMITKIEELLAGKGWETRKRILNEISSRPMTAYELAKKLNLNYSTVKYHLELLERTGLVTHEKDRGNRYLYQQSRNARLLYQLE</sequence>
<accession>W7KMQ5</accession>
<evidence type="ECO:0000259" key="1">
    <source>
        <dbReference type="PROSITE" id="PS50987"/>
    </source>
</evidence>
<dbReference type="SMART" id="SM00418">
    <property type="entry name" value="HTH_ARSR"/>
    <property type="match status" value="1"/>
</dbReference>
<dbReference type="EMBL" id="ASRH01000003">
    <property type="protein sequence ID" value="EWG07548.1"/>
    <property type="molecule type" value="Genomic_DNA"/>
</dbReference>
<name>W7KMQ5_9CREN</name>
<dbReference type="Pfam" id="PF01022">
    <property type="entry name" value="HTH_5"/>
    <property type="match status" value="1"/>
</dbReference>
<dbReference type="InterPro" id="IPR011991">
    <property type="entry name" value="ArsR-like_HTH"/>
</dbReference>
<dbReference type="InterPro" id="IPR001845">
    <property type="entry name" value="HTH_ArsR_DNA-bd_dom"/>
</dbReference>
<dbReference type="InterPro" id="IPR036388">
    <property type="entry name" value="WH-like_DNA-bd_sf"/>
</dbReference>
<gene>
    <name evidence="2" type="ORF">ASUL_03539</name>
</gene>
<dbReference type="Gene3D" id="1.10.10.10">
    <property type="entry name" value="Winged helix-like DNA-binding domain superfamily/Winged helix DNA-binding domain"/>
    <property type="match status" value="1"/>
</dbReference>
<protein>
    <submittedName>
        <fullName evidence="2">Transcriptional regulator</fullName>
    </submittedName>
</protein>
<dbReference type="SUPFAM" id="SSF46785">
    <property type="entry name" value="Winged helix' DNA-binding domain"/>
    <property type="match status" value="1"/>
</dbReference>
<dbReference type="AlphaFoldDB" id="W7KMQ5"/>
<dbReference type="Proteomes" id="UP000054284">
    <property type="component" value="Unassembled WGS sequence"/>
</dbReference>
<proteinExistence type="predicted"/>
<dbReference type="PANTHER" id="PTHR38600:SF1">
    <property type="entry name" value="TRANSCRIPTIONAL REGULATORY PROTEIN"/>
    <property type="match status" value="1"/>
</dbReference>
<dbReference type="PANTHER" id="PTHR38600">
    <property type="entry name" value="TRANSCRIPTIONAL REGULATORY PROTEIN"/>
    <property type="match status" value="1"/>
</dbReference>
<dbReference type="InterPro" id="IPR036390">
    <property type="entry name" value="WH_DNA-bd_sf"/>
</dbReference>
<organism evidence="2 3">
    <name type="scientific">Candidatus Aramenus sulfurataquae</name>
    <dbReference type="NCBI Taxonomy" id="1326980"/>
    <lineage>
        <taxon>Archaea</taxon>
        <taxon>Thermoproteota</taxon>
        <taxon>Thermoprotei</taxon>
        <taxon>Sulfolobales</taxon>
        <taxon>Sulfolobaceae</taxon>
        <taxon>Candidatus Aramenus</taxon>
    </lineage>
</organism>
<evidence type="ECO:0000313" key="3">
    <source>
        <dbReference type="Proteomes" id="UP000054284"/>
    </source>
</evidence>
<reference evidence="2 3" key="1">
    <citation type="journal article" date="2014" name="Genome Announc.">
        <title>Draft Genome Sequence of the Sulfolobales Archaeon AZ1, Obtained through Metagenomic Analysis of a Mexican Hot Spring.</title>
        <authorList>
            <person name="Servin-Garciduenas L.E."/>
            <person name="Martinez-Romero E."/>
        </authorList>
    </citation>
    <scope>NUCLEOTIDE SEQUENCE [LARGE SCALE GENOMIC DNA]</scope>
    <source>
        <strain evidence="2">AZ1-illumnia</strain>
    </source>
</reference>
<dbReference type="GO" id="GO:0003700">
    <property type="term" value="F:DNA-binding transcription factor activity"/>
    <property type="evidence" value="ECO:0007669"/>
    <property type="project" value="InterPro"/>
</dbReference>
<evidence type="ECO:0000313" key="2">
    <source>
        <dbReference type="EMBL" id="EWG07548.1"/>
    </source>
</evidence>
<keyword evidence="3" id="KW-1185">Reference proteome</keyword>
<dbReference type="CDD" id="cd00090">
    <property type="entry name" value="HTH_ARSR"/>
    <property type="match status" value="1"/>
</dbReference>
<feature type="domain" description="HTH arsR-type" evidence="1">
    <location>
        <begin position="20"/>
        <end position="104"/>
    </location>
</feature>
<dbReference type="PROSITE" id="PS50987">
    <property type="entry name" value="HTH_ARSR_2"/>
    <property type="match status" value="1"/>
</dbReference>